<gene>
    <name evidence="3" type="ORF">PAN0_008d3389</name>
</gene>
<reference evidence="3" key="1">
    <citation type="submission" date="2014-07" db="EMBL/GenBank/DDBJ databases">
        <title>Draft genome sequence of the yeast Pseudozyma antarctica JCM 10317 known as a producer of lipase B which used in a wide range of industrial applications.</title>
        <authorList>
            <person name="Morita T."/>
            <person name="Saika A."/>
            <person name="Koike H."/>
        </authorList>
    </citation>
    <scope>NUCLEOTIDE SEQUENCE</scope>
    <source>
        <strain evidence="3">JCM 10317</strain>
    </source>
</reference>
<dbReference type="InterPro" id="IPR009799">
    <property type="entry name" value="EthD_dom"/>
</dbReference>
<sequence>MQPGTMQAGDTGPLGGRRAGFRYHSFESKQQVSTGVGFPTLPAVIISGCAPAPNNDALANATRALLPKPTQPFLCPALPPRHRHHPIEIIVTIITTMASASAPGKWARVFKVSIYLKKKDDISDQQFSDYYAQTHAALAGPVLLRHNCISYTQFHHMTEKARDSITSIFGPDALSPQNPMQPIAYDGCSSFVFASIDDARGFFHDPETAQILGPDSVNFTNTATLQVAIGDEFVAIQDGKPAA</sequence>
<name>A0A081CES6_PSEA2</name>
<dbReference type="RefSeq" id="XP_014656376.1">
    <property type="nucleotide sequence ID" value="XM_014800890.1"/>
</dbReference>
<dbReference type="GO" id="GO:0016491">
    <property type="term" value="F:oxidoreductase activity"/>
    <property type="evidence" value="ECO:0007669"/>
    <property type="project" value="InterPro"/>
</dbReference>
<evidence type="ECO:0000313" key="4">
    <source>
        <dbReference type="Proteomes" id="UP000053758"/>
    </source>
</evidence>
<dbReference type="GeneID" id="26304349"/>
<evidence type="ECO:0000256" key="1">
    <source>
        <dbReference type="ARBA" id="ARBA00005986"/>
    </source>
</evidence>
<dbReference type="HOGENOM" id="CLU_1142465_0_0_1"/>
<organism evidence="3">
    <name type="scientific">Pseudozyma antarctica</name>
    <name type="common">Yeast</name>
    <name type="synonym">Candida antarctica</name>
    <dbReference type="NCBI Taxonomy" id="84753"/>
    <lineage>
        <taxon>Eukaryota</taxon>
        <taxon>Fungi</taxon>
        <taxon>Dikarya</taxon>
        <taxon>Basidiomycota</taxon>
        <taxon>Ustilaginomycotina</taxon>
        <taxon>Ustilaginomycetes</taxon>
        <taxon>Ustilaginales</taxon>
        <taxon>Ustilaginaceae</taxon>
        <taxon>Moesziomyces</taxon>
    </lineage>
</organism>
<feature type="domain" description="EthD" evidence="2">
    <location>
        <begin position="119"/>
        <end position="222"/>
    </location>
</feature>
<dbReference type="AlphaFoldDB" id="A0A081CES6"/>
<protein>
    <submittedName>
        <fullName evidence="3">Dimeric alpha-beta barrel protein</fullName>
    </submittedName>
</protein>
<comment type="similarity">
    <text evidence="1">Belongs to the tpcK family.</text>
</comment>
<dbReference type="Pfam" id="PF07110">
    <property type="entry name" value="EthD"/>
    <property type="match status" value="1"/>
</dbReference>
<dbReference type="EMBL" id="DF830075">
    <property type="protein sequence ID" value="GAK65172.1"/>
    <property type="molecule type" value="Genomic_DNA"/>
</dbReference>
<accession>A0A081CES6</accession>
<evidence type="ECO:0000313" key="3">
    <source>
        <dbReference type="EMBL" id="GAK65172.1"/>
    </source>
</evidence>
<keyword evidence="4" id="KW-1185">Reference proteome</keyword>
<evidence type="ECO:0000259" key="2">
    <source>
        <dbReference type="Pfam" id="PF07110"/>
    </source>
</evidence>
<dbReference type="Gene3D" id="3.30.70.100">
    <property type="match status" value="1"/>
</dbReference>
<dbReference type="SUPFAM" id="SSF54909">
    <property type="entry name" value="Dimeric alpha+beta barrel"/>
    <property type="match status" value="1"/>
</dbReference>
<proteinExistence type="inferred from homology"/>
<dbReference type="Proteomes" id="UP000053758">
    <property type="component" value="Unassembled WGS sequence"/>
</dbReference>
<dbReference type="InterPro" id="IPR011008">
    <property type="entry name" value="Dimeric_a/b-barrel"/>
</dbReference>